<proteinExistence type="predicted"/>
<feature type="transmembrane region" description="Helical" evidence="1">
    <location>
        <begin position="168"/>
        <end position="187"/>
    </location>
</feature>
<evidence type="ECO:0008006" key="4">
    <source>
        <dbReference type="Google" id="ProtNLM"/>
    </source>
</evidence>
<name>A0AAV5VRA7_9BILA</name>
<organism evidence="2 3">
    <name type="scientific">Pristionchus fissidentatus</name>
    <dbReference type="NCBI Taxonomy" id="1538716"/>
    <lineage>
        <taxon>Eukaryota</taxon>
        <taxon>Metazoa</taxon>
        <taxon>Ecdysozoa</taxon>
        <taxon>Nematoda</taxon>
        <taxon>Chromadorea</taxon>
        <taxon>Rhabditida</taxon>
        <taxon>Rhabditina</taxon>
        <taxon>Diplogasteromorpha</taxon>
        <taxon>Diplogasteroidea</taxon>
        <taxon>Neodiplogasteridae</taxon>
        <taxon>Pristionchus</taxon>
    </lineage>
</organism>
<protein>
    <recommendedName>
        <fullName evidence="4">Ribosomal protein</fullName>
    </recommendedName>
</protein>
<reference evidence="2" key="1">
    <citation type="submission" date="2023-10" db="EMBL/GenBank/DDBJ databases">
        <title>Genome assembly of Pristionchus species.</title>
        <authorList>
            <person name="Yoshida K."/>
            <person name="Sommer R.J."/>
        </authorList>
    </citation>
    <scope>NUCLEOTIDE SEQUENCE</scope>
    <source>
        <strain evidence="2">RS5133</strain>
    </source>
</reference>
<keyword evidence="1" id="KW-0812">Transmembrane</keyword>
<sequence>RDRMRVRECSKQMREAIESSDVIVQDVSLYYGPHTTKEEEPHPLTLVVHDSKVECQRKYRCRVNCGDADEMSKLLDLLKQSFRRIVCKKLTITCENDYTKGQTVDEITLERICAKINCQSVDLIFRDVFHESVLNFARNTGRRIGAFNAVSCPVDAQIILDLPRVDNLLLYAVLKIFLLVFTLVSWANDTARFEIQPRHFKTYSTHHTRVRFDSNCNLKGLSHVLAQQKKSNSRQ</sequence>
<feature type="non-terminal residue" evidence="2">
    <location>
        <position position="1"/>
    </location>
</feature>
<dbReference type="AlphaFoldDB" id="A0AAV5VRA7"/>
<keyword evidence="1" id="KW-0472">Membrane</keyword>
<dbReference type="EMBL" id="BTSY01000004">
    <property type="protein sequence ID" value="GMT21971.1"/>
    <property type="molecule type" value="Genomic_DNA"/>
</dbReference>
<keyword evidence="1" id="KW-1133">Transmembrane helix</keyword>
<keyword evidence="3" id="KW-1185">Reference proteome</keyword>
<gene>
    <name evidence="2" type="ORF">PFISCL1PPCAC_13268</name>
</gene>
<evidence type="ECO:0000256" key="1">
    <source>
        <dbReference type="SAM" id="Phobius"/>
    </source>
</evidence>
<dbReference type="Proteomes" id="UP001432322">
    <property type="component" value="Unassembled WGS sequence"/>
</dbReference>
<accession>A0AAV5VRA7</accession>
<comment type="caution">
    <text evidence="2">The sequence shown here is derived from an EMBL/GenBank/DDBJ whole genome shotgun (WGS) entry which is preliminary data.</text>
</comment>
<evidence type="ECO:0000313" key="3">
    <source>
        <dbReference type="Proteomes" id="UP001432322"/>
    </source>
</evidence>
<evidence type="ECO:0000313" key="2">
    <source>
        <dbReference type="EMBL" id="GMT21971.1"/>
    </source>
</evidence>